<dbReference type="EnsemblPlants" id="OB04G37690.1">
    <property type="protein sequence ID" value="OB04G37690.1"/>
    <property type="gene ID" value="OB04G37690"/>
</dbReference>
<dbReference type="InterPro" id="IPR000571">
    <property type="entry name" value="Znf_CCCH"/>
</dbReference>
<dbReference type="InterPro" id="IPR004343">
    <property type="entry name" value="Plus-3_dom"/>
</dbReference>
<feature type="zinc finger region" description="C3H1-type" evidence="5">
    <location>
        <begin position="1621"/>
        <end position="1644"/>
    </location>
</feature>
<dbReference type="FunFam" id="1.10.245.10:FF:000003">
    <property type="entry name" value="Zinc finger CCCH domain-containing protein 19"/>
    <property type="match status" value="1"/>
</dbReference>
<dbReference type="SUPFAM" id="SSF159042">
    <property type="entry name" value="Plus3-like"/>
    <property type="match status" value="1"/>
</dbReference>
<feature type="compositionally biased region" description="Basic residues" evidence="6">
    <location>
        <begin position="337"/>
        <end position="346"/>
    </location>
</feature>
<feature type="compositionally biased region" description="Basic and acidic residues" evidence="6">
    <location>
        <begin position="992"/>
        <end position="1004"/>
    </location>
</feature>
<dbReference type="SMART" id="SM00356">
    <property type="entry name" value="ZnF_C3H1"/>
    <property type="match status" value="1"/>
</dbReference>
<feature type="region of interest" description="Disordered" evidence="6">
    <location>
        <begin position="1545"/>
        <end position="1617"/>
    </location>
</feature>
<dbReference type="SUPFAM" id="SSF90229">
    <property type="entry name" value="CCCH zinc finger"/>
    <property type="match status" value="1"/>
</dbReference>
<evidence type="ECO:0000256" key="6">
    <source>
        <dbReference type="SAM" id="MobiDB-lite"/>
    </source>
</evidence>
<organism evidence="11">
    <name type="scientific">Oryza brachyantha</name>
    <name type="common">malo sina</name>
    <dbReference type="NCBI Taxonomy" id="4533"/>
    <lineage>
        <taxon>Eukaryota</taxon>
        <taxon>Viridiplantae</taxon>
        <taxon>Streptophyta</taxon>
        <taxon>Embryophyta</taxon>
        <taxon>Tracheophyta</taxon>
        <taxon>Spermatophyta</taxon>
        <taxon>Magnoliopsida</taxon>
        <taxon>Liliopsida</taxon>
        <taxon>Poales</taxon>
        <taxon>Poaceae</taxon>
        <taxon>BOP clade</taxon>
        <taxon>Oryzoideae</taxon>
        <taxon>Oryzeae</taxon>
        <taxon>Oryzinae</taxon>
        <taxon>Oryza</taxon>
    </lineage>
</organism>
<dbReference type="CDD" id="cd15568">
    <property type="entry name" value="PHD5_NSD"/>
    <property type="match status" value="1"/>
</dbReference>
<dbReference type="InterPro" id="IPR001965">
    <property type="entry name" value="Znf_PHD"/>
</dbReference>
<feature type="compositionally biased region" description="Acidic residues" evidence="6">
    <location>
        <begin position="279"/>
        <end position="301"/>
    </location>
</feature>
<evidence type="ECO:0000256" key="4">
    <source>
        <dbReference type="ARBA" id="ARBA00023125"/>
    </source>
</evidence>
<dbReference type="Gramene" id="OB04G37690.1">
    <property type="protein sequence ID" value="OB04G37690.1"/>
    <property type="gene ID" value="OB04G37690"/>
</dbReference>
<dbReference type="PROSITE" id="PS51925">
    <property type="entry name" value="SWIB_MDM2"/>
    <property type="match status" value="1"/>
</dbReference>
<feature type="region of interest" description="Disordered" evidence="6">
    <location>
        <begin position="509"/>
        <end position="621"/>
    </location>
</feature>
<dbReference type="InterPro" id="IPR011011">
    <property type="entry name" value="Znf_FYVE_PHD"/>
</dbReference>
<evidence type="ECO:0000256" key="5">
    <source>
        <dbReference type="PROSITE-ProRule" id="PRU00723"/>
    </source>
</evidence>
<dbReference type="OrthoDB" id="6415790at2759"/>
<feature type="region of interest" description="Disordered" evidence="6">
    <location>
        <begin position="935"/>
        <end position="1050"/>
    </location>
</feature>
<dbReference type="InterPro" id="IPR003169">
    <property type="entry name" value="GYF"/>
</dbReference>
<dbReference type="InterPro" id="IPR036855">
    <property type="entry name" value="Znf_CCCH_sf"/>
</dbReference>
<evidence type="ECO:0000259" key="7">
    <source>
        <dbReference type="PROSITE" id="PS50103"/>
    </source>
</evidence>
<dbReference type="CDD" id="cd10567">
    <property type="entry name" value="SWIB-MDM2_like"/>
    <property type="match status" value="1"/>
</dbReference>
<dbReference type="InterPro" id="IPR013083">
    <property type="entry name" value="Znf_RING/FYVE/PHD"/>
</dbReference>
<feature type="domain" description="DM2" evidence="10">
    <location>
        <begin position="619"/>
        <end position="702"/>
    </location>
</feature>
<feature type="compositionally biased region" description="Polar residues" evidence="6">
    <location>
        <begin position="1567"/>
        <end position="1580"/>
    </location>
</feature>
<feature type="domain" description="C3H1-type" evidence="7">
    <location>
        <begin position="1621"/>
        <end position="1644"/>
    </location>
</feature>
<dbReference type="Pfam" id="PF02201">
    <property type="entry name" value="SWIB"/>
    <property type="match status" value="1"/>
</dbReference>
<dbReference type="InterPro" id="IPR019835">
    <property type="entry name" value="SWIB_domain"/>
</dbReference>
<evidence type="ECO:0000259" key="8">
    <source>
        <dbReference type="PROSITE" id="PS50829"/>
    </source>
</evidence>
<feature type="compositionally biased region" description="Basic and acidic residues" evidence="6">
    <location>
        <begin position="935"/>
        <end position="954"/>
    </location>
</feature>
<dbReference type="eggNOG" id="KOG1946">
    <property type="taxonomic scope" value="Eukaryota"/>
</dbReference>
<proteinExistence type="predicted"/>
<dbReference type="Gene3D" id="1.10.245.10">
    <property type="entry name" value="SWIB/MDM2 domain"/>
    <property type="match status" value="1"/>
</dbReference>
<feature type="compositionally biased region" description="Basic and acidic residues" evidence="6">
    <location>
        <begin position="1651"/>
        <end position="1718"/>
    </location>
</feature>
<dbReference type="InterPro" id="IPR058668">
    <property type="entry name" value="NERD_dom"/>
</dbReference>
<feature type="region of interest" description="Disordered" evidence="6">
    <location>
        <begin position="1"/>
        <end position="57"/>
    </location>
</feature>
<evidence type="ECO:0000313" key="12">
    <source>
        <dbReference type="Proteomes" id="UP000006038"/>
    </source>
</evidence>
<feature type="compositionally biased region" description="Acidic residues" evidence="6">
    <location>
        <begin position="955"/>
        <end position="965"/>
    </location>
</feature>
<dbReference type="PROSITE" id="PS50829">
    <property type="entry name" value="GYF"/>
    <property type="match status" value="1"/>
</dbReference>
<dbReference type="HOGENOM" id="CLU_002000_0_0_1"/>
<dbReference type="Gene3D" id="3.30.40.10">
    <property type="entry name" value="Zinc/RING finger domain, C3HC4 (zinc finger)"/>
    <property type="match status" value="1"/>
</dbReference>
<dbReference type="eggNOG" id="KOG1081">
    <property type="taxonomic scope" value="Eukaryota"/>
</dbReference>
<feature type="compositionally biased region" description="Basic and acidic residues" evidence="6">
    <location>
        <begin position="28"/>
        <end position="54"/>
    </location>
</feature>
<dbReference type="PROSITE" id="PS50103">
    <property type="entry name" value="ZF_C3H1"/>
    <property type="match status" value="1"/>
</dbReference>
<feature type="compositionally biased region" description="Acidic residues" evidence="6">
    <location>
        <begin position="311"/>
        <end position="330"/>
    </location>
</feature>
<dbReference type="InterPro" id="IPR036128">
    <property type="entry name" value="Plus3-like_sf"/>
</dbReference>
<dbReference type="RefSeq" id="XP_006653917.1">
    <property type="nucleotide sequence ID" value="XM_006653854.3"/>
</dbReference>
<dbReference type="KEGG" id="obr:102718454"/>
<evidence type="ECO:0000256" key="2">
    <source>
        <dbReference type="ARBA" id="ARBA00022771"/>
    </source>
</evidence>
<feature type="compositionally biased region" description="Acidic residues" evidence="6">
    <location>
        <begin position="522"/>
        <end position="535"/>
    </location>
</feature>
<dbReference type="SUPFAM" id="SSF57903">
    <property type="entry name" value="FYVE/PHD zinc finger"/>
    <property type="match status" value="1"/>
</dbReference>
<reference evidence="11" key="2">
    <citation type="submission" date="2013-04" db="UniProtKB">
        <authorList>
            <consortium name="EnsemblPlants"/>
        </authorList>
    </citation>
    <scope>IDENTIFICATION</scope>
</reference>
<feature type="compositionally biased region" description="Acidic residues" evidence="6">
    <location>
        <begin position="256"/>
        <end position="269"/>
    </location>
</feature>
<dbReference type="Pfam" id="PF03126">
    <property type="entry name" value="Plus-3"/>
    <property type="match status" value="1"/>
</dbReference>
<dbReference type="GO" id="GO:0003677">
    <property type="term" value="F:DNA binding"/>
    <property type="evidence" value="ECO:0007669"/>
    <property type="project" value="UniProtKB-KW"/>
</dbReference>
<dbReference type="InterPro" id="IPR035445">
    <property type="entry name" value="GYF-like_dom_sf"/>
</dbReference>
<evidence type="ECO:0000256" key="1">
    <source>
        <dbReference type="ARBA" id="ARBA00022723"/>
    </source>
</evidence>
<dbReference type="STRING" id="4533.J3M2Z4"/>
<evidence type="ECO:0000259" key="9">
    <source>
        <dbReference type="PROSITE" id="PS51360"/>
    </source>
</evidence>
<feature type="compositionally biased region" description="Polar residues" evidence="6">
    <location>
        <begin position="1031"/>
        <end position="1050"/>
    </location>
</feature>
<feature type="region of interest" description="Disordered" evidence="6">
    <location>
        <begin position="1148"/>
        <end position="1168"/>
    </location>
</feature>
<feature type="compositionally biased region" description="Basic and acidic residues" evidence="6">
    <location>
        <begin position="601"/>
        <end position="611"/>
    </location>
</feature>
<feature type="compositionally biased region" description="Polar residues" evidence="6">
    <location>
        <begin position="1005"/>
        <end position="1021"/>
    </location>
</feature>
<sequence length="1718" mass="186841">MDRHIDDIAEEEETVVGVAEHPAPAGFDDPKEDAAGMLLDETRAAQDHPTDDRASLIGGDTTVTAALGDEQHGQDTAGAACRDGNKPDLDAAVGVHFDDIAASGVDSIQVGASLIDDAINMLPVASEPGFDDQGEQEIAGGGHGQAAAGYVLGVQDDYPQNTVIKAGDEDSKADNADGAPEEVDTVALTRDNSEEKGVTTAGDGSAEGFQMDMPTTTGDEDEEDGKSAQNVVEDTVGGAEELETIGLTGDDKAENEADTAGDESADEEGMQMAAVTATGDEDEEDDKADENVVEDDADVPEEPVVGTVGEDIPEEDAAQIDEDEDDDDEPPPLAKKGGGRRKRGRASSKAQVVVKPSVKKKDDEEVCFICFDGGDLVVCDRRGCPKAYHPSCVNRDDEFFKSKGRWNCGWHICSNCQKPAHHMCYTCTYSLCKKCIKETKFVCVKGNKGFCETCMNTVMLIENKEEATEQMDVDFDDKTSWWYLFKDYWLNLKTKLPLTFEEISTAKSQKNGSSSVIHDNDLSEPLDTNEEEEGNSDSSSVRHLESNSKRKGRKRSKQAANDDSSVGKDGARKSTKRGLSGGRDAKSSSGRKVRKLSKRALSTDHRPRESESVGTSTSSAEESSWASKELLDFVANMKNGDKSVLSQFDVQSLLLEYIKRENLRDPRRKSQIICDSLLKSLFGKTRVGHFEMLKLLESHFLMSEVSPVEIDDNHGGVVDPDPSVDADGHSEASIVMSSEKRKRSRKYDQKALQSNFDDYAAIDNHNISLMYLRRNLLEELISDVDTFDEKVLGSFVRIRISGTGQRQDIYRLVQIVGTGTAPEQYKCGKKSTDITLEILNLDKREVITIDITSNQEFTEEECKRLRQSIKCGFIPRLTVGEVYEKAKVLQSLKVNDWIESEKMRLGHLRDRASDMGRRKELRECVEKLKLLSTPEERARRLNEEPEVHADHTMDPDYESPEEQEQDTERSSFNKSRGSFFRKDANPVSPGKGEGRSPSQRDLKTNWDSNRNTWGESSTSIESPLGRRPAFSSHSESAGYTSKSESPNIGSHTVKVGATAGAPHGSSSETLGANVVSGGTQVSQSAINESEKIWQYTDPTGKIQGPFSILQLRKWNSSGYFPPNLKIWKSTEKQDDSILLSDALTGKFEKDLPPWEPPVGSSSDIDTRPRSDHLLEEGMRAGQQSSKSAVLNNSQSFSGRVGQVNDMTNLGPATIQSSTQGYYGMHNSQAAYAVQQSIPGSTGSWNTPSSQFGTTINPITLTLSQPTVGGLAVGQNAAVGSVSQLTPVPGPASVSAEVISQPQSQNQIASFLSQSDGRSTDGNDSKLVEDASHERTRSLGEDAGLAGAQAGAVQSNAQQLEDTRNQLQTDASNLVKPFQLISTSAEAVQPSSTTMAGGDNQNSGWTQMSSTSGQPQVAGNMTWGTTLQGNANMGWGMMGQNNMNMSWGGPAQSATGYNMGLTMQAQTNAVPNMGWVTPNPGNTNMNMIWAATQGQGTPNAAAMVGTQMQGVAMAPWGTIAQGNTNSYPGWGPQVGNMNQNAGWVAPVQGNPGPSTGNGTGQGNNNMNWNAPSGNPNWNNQQRDNGGRHSGHGGDFNGGDSGGRSWRSQSGGDGGSWGHRRGVCFAFLDNGYCRKGENCRYSHSVPNDGYPSRNDRHFDRQNSGNERRYDRQNERADRQFDRQSSGNERHDDRHNSRDNDRHDDRHDDRQADRSQSRERQ</sequence>
<feature type="region of interest" description="Disordered" evidence="6">
    <location>
        <begin position="711"/>
        <end position="742"/>
    </location>
</feature>
<dbReference type="SMART" id="SM00719">
    <property type="entry name" value="Plus3"/>
    <property type="match status" value="1"/>
</dbReference>
<dbReference type="Pfam" id="PF02213">
    <property type="entry name" value="GYF"/>
    <property type="match status" value="1"/>
</dbReference>
<dbReference type="SMART" id="SM00249">
    <property type="entry name" value="PHD"/>
    <property type="match status" value="1"/>
</dbReference>
<dbReference type="SUPFAM" id="SSF47592">
    <property type="entry name" value="SWIB/MDM2 domain"/>
    <property type="match status" value="1"/>
</dbReference>
<feature type="compositionally biased region" description="Basic residues" evidence="6">
    <location>
        <begin position="589"/>
        <end position="598"/>
    </location>
</feature>
<evidence type="ECO:0000313" key="11">
    <source>
        <dbReference type="EnsemblPlants" id="OB04G37690.1"/>
    </source>
</evidence>
<gene>
    <name evidence="11" type="primary">LOC102718454</name>
</gene>
<dbReference type="Proteomes" id="UP000006038">
    <property type="component" value="Chromosome 4"/>
</dbReference>
<keyword evidence="3 5" id="KW-0862">Zinc</keyword>
<dbReference type="SMART" id="SM00444">
    <property type="entry name" value="GYF"/>
    <property type="match status" value="1"/>
</dbReference>
<dbReference type="eggNOG" id="KOG1862">
    <property type="taxonomic scope" value="Eukaryota"/>
</dbReference>
<dbReference type="Gene3D" id="3.30.1490.40">
    <property type="match status" value="1"/>
</dbReference>
<dbReference type="PANTHER" id="PTHR46695:SF5">
    <property type="entry name" value="RNA POLYMERASE-ASSOCIATED PROTEIN RTF1 HOMOLOG"/>
    <property type="match status" value="1"/>
</dbReference>
<feature type="compositionally biased region" description="Gly residues" evidence="6">
    <location>
        <begin position="1591"/>
        <end position="1600"/>
    </location>
</feature>
<feature type="domain" description="GYF" evidence="8">
    <location>
        <begin position="1090"/>
        <end position="1144"/>
    </location>
</feature>
<dbReference type="OMA" id="NRNTWGE"/>
<dbReference type="InterPro" id="IPR036885">
    <property type="entry name" value="SWIB_MDM2_dom_sf"/>
</dbReference>
<dbReference type="CDD" id="cd00072">
    <property type="entry name" value="GYF"/>
    <property type="match status" value="1"/>
</dbReference>
<evidence type="ECO:0000259" key="10">
    <source>
        <dbReference type="PROSITE" id="PS51925"/>
    </source>
</evidence>
<dbReference type="Pfam" id="PF25980">
    <property type="entry name" value="NERD_plant"/>
    <property type="match status" value="1"/>
</dbReference>
<evidence type="ECO:0008006" key="13">
    <source>
        <dbReference type="Google" id="ProtNLM"/>
    </source>
</evidence>
<dbReference type="GO" id="GO:0008270">
    <property type="term" value="F:zinc ion binding"/>
    <property type="evidence" value="ECO:0007669"/>
    <property type="project" value="UniProtKB-KW"/>
</dbReference>
<feature type="compositionally biased region" description="Low complexity" evidence="6">
    <location>
        <begin position="612"/>
        <end position="621"/>
    </location>
</feature>
<protein>
    <recommendedName>
        <fullName evidence="13">Zinc finger CCCH domain-containing protein 19</fullName>
    </recommendedName>
</protein>
<feature type="compositionally biased region" description="Basic and acidic residues" evidence="6">
    <location>
        <begin position="1317"/>
        <end position="1337"/>
    </location>
</feature>
<evidence type="ECO:0000256" key="3">
    <source>
        <dbReference type="ARBA" id="ARBA00022833"/>
    </source>
</evidence>
<accession>J3M2Z4</accession>
<dbReference type="InterPro" id="IPR003121">
    <property type="entry name" value="SWIB_MDM2_domain"/>
</dbReference>
<feature type="region of interest" description="Disordered" evidence="6">
    <location>
        <begin position="189"/>
        <end position="354"/>
    </location>
</feature>
<dbReference type="SUPFAM" id="SSF55277">
    <property type="entry name" value="GYF domain"/>
    <property type="match status" value="1"/>
</dbReference>
<dbReference type="SMART" id="SM00151">
    <property type="entry name" value="SWIB"/>
    <property type="match status" value="1"/>
</dbReference>
<keyword evidence="2 5" id="KW-0863">Zinc-finger</keyword>
<feature type="domain" description="Plus3" evidence="9">
    <location>
        <begin position="761"/>
        <end position="894"/>
    </location>
</feature>
<feature type="region of interest" description="Disordered" evidence="6">
    <location>
        <begin position="1311"/>
        <end position="1337"/>
    </location>
</feature>
<keyword evidence="12" id="KW-1185">Reference proteome</keyword>
<name>J3M2Z4_ORYBR</name>
<dbReference type="FunFam" id="3.90.70.200:FF:000002">
    <property type="entry name" value="Zinc finger CCCH domain-containing protein 19"/>
    <property type="match status" value="1"/>
</dbReference>
<dbReference type="Gene3D" id="3.90.70.200">
    <property type="entry name" value="Plus-3 domain"/>
    <property type="match status" value="1"/>
</dbReference>
<dbReference type="GeneID" id="102718454"/>
<reference evidence="11" key="1">
    <citation type="journal article" date="2013" name="Nat. Commun.">
        <title>Whole-genome sequencing of Oryza brachyantha reveals mechanisms underlying Oryza genome evolution.</title>
        <authorList>
            <person name="Chen J."/>
            <person name="Huang Q."/>
            <person name="Gao D."/>
            <person name="Wang J."/>
            <person name="Lang Y."/>
            <person name="Liu T."/>
            <person name="Li B."/>
            <person name="Bai Z."/>
            <person name="Luis Goicoechea J."/>
            <person name="Liang C."/>
            <person name="Chen C."/>
            <person name="Zhang W."/>
            <person name="Sun S."/>
            <person name="Liao Y."/>
            <person name="Zhang X."/>
            <person name="Yang L."/>
            <person name="Song C."/>
            <person name="Wang M."/>
            <person name="Shi J."/>
            <person name="Liu G."/>
            <person name="Liu J."/>
            <person name="Zhou H."/>
            <person name="Zhou W."/>
            <person name="Yu Q."/>
            <person name="An N."/>
            <person name="Chen Y."/>
            <person name="Cai Q."/>
            <person name="Wang B."/>
            <person name="Liu B."/>
            <person name="Min J."/>
            <person name="Huang Y."/>
            <person name="Wu H."/>
            <person name="Li Z."/>
            <person name="Zhang Y."/>
            <person name="Yin Y."/>
            <person name="Song W."/>
            <person name="Jiang J."/>
            <person name="Jackson S.A."/>
            <person name="Wing R.A."/>
            <person name="Wang J."/>
            <person name="Chen M."/>
        </authorList>
    </citation>
    <scope>NUCLEOTIDE SEQUENCE [LARGE SCALE GENOMIC DNA]</scope>
    <source>
        <strain evidence="11">cv. IRGC 101232</strain>
    </source>
</reference>
<dbReference type="PANTHER" id="PTHR46695">
    <property type="entry name" value="ZINC FINGER CCCH DOMAIN-CONTAINING PROTEIN 44-RELATED"/>
    <property type="match status" value="1"/>
</dbReference>
<feature type="region of interest" description="Disordered" evidence="6">
    <location>
        <begin position="1637"/>
        <end position="1718"/>
    </location>
</feature>
<dbReference type="PROSITE" id="PS51360">
    <property type="entry name" value="PLUS3"/>
    <property type="match status" value="1"/>
</dbReference>
<dbReference type="FunFam" id="3.30.40.10:FF:000303">
    <property type="entry name" value="Zinc finger CCCH domain-containing protein 19"/>
    <property type="match status" value="1"/>
</dbReference>
<keyword evidence="1 5" id="KW-0479">Metal-binding</keyword>
<keyword evidence="4" id="KW-0238">DNA-binding</keyword>